<sequence length="64" mass="7379">MWNARIAGAEKLNNLIDVAFFADKSKDIAISHTERIMCCSYSTLYQQTDQIGHRWPSYNFASHL</sequence>
<accession>A0ABT8V2L9</accession>
<reference evidence="1 2" key="1">
    <citation type="submission" date="2023-07" db="EMBL/GenBank/DDBJ databases">
        <title>A novel proteolytic Acinetobacter species.</title>
        <authorList>
            <person name="Nemec A."/>
            <person name="Radolfova-Krizova L."/>
        </authorList>
    </citation>
    <scope>NUCLEOTIDE SEQUENCE [LARGE SCALE GENOMIC DNA]</scope>
    <source>
        <strain evidence="1 2">NIPH 1865</strain>
    </source>
</reference>
<organism evidence="1 2">
    <name type="scientific">Acinetobacter genomosp. 15BJ</name>
    <dbReference type="NCBI Taxonomy" id="106651"/>
    <lineage>
        <taxon>Bacteria</taxon>
        <taxon>Pseudomonadati</taxon>
        <taxon>Pseudomonadota</taxon>
        <taxon>Gammaproteobacteria</taxon>
        <taxon>Moraxellales</taxon>
        <taxon>Moraxellaceae</taxon>
        <taxon>Acinetobacter</taxon>
    </lineage>
</organism>
<comment type="caution">
    <text evidence="1">The sequence shown here is derived from an EMBL/GenBank/DDBJ whole genome shotgun (WGS) entry which is preliminary data.</text>
</comment>
<evidence type="ECO:0000313" key="2">
    <source>
        <dbReference type="Proteomes" id="UP001168902"/>
    </source>
</evidence>
<protein>
    <submittedName>
        <fullName evidence="1">Uncharacterized protein</fullName>
    </submittedName>
</protein>
<keyword evidence="2" id="KW-1185">Reference proteome</keyword>
<dbReference type="EMBL" id="JAUMJH010000027">
    <property type="protein sequence ID" value="MDO3657875.1"/>
    <property type="molecule type" value="Genomic_DNA"/>
</dbReference>
<gene>
    <name evidence="1" type="ORF">Q3V53_11820</name>
</gene>
<evidence type="ECO:0000313" key="1">
    <source>
        <dbReference type="EMBL" id="MDO3657875.1"/>
    </source>
</evidence>
<name>A0ABT8V2L9_9GAMM</name>
<proteinExistence type="predicted"/>
<dbReference type="RefSeq" id="WP_017402311.1">
    <property type="nucleotide sequence ID" value="NZ_JAKZGC010000006.1"/>
</dbReference>
<dbReference type="Proteomes" id="UP001168902">
    <property type="component" value="Unassembled WGS sequence"/>
</dbReference>